<organism evidence="2 3">
    <name type="scientific">Botryobasidium botryosum (strain FD-172 SS1)</name>
    <dbReference type="NCBI Taxonomy" id="930990"/>
    <lineage>
        <taxon>Eukaryota</taxon>
        <taxon>Fungi</taxon>
        <taxon>Dikarya</taxon>
        <taxon>Basidiomycota</taxon>
        <taxon>Agaricomycotina</taxon>
        <taxon>Agaricomycetes</taxon>
        <taxon>Cantharellales</taxon>
        <taxon>Botryobasidiaceae</taxon>
        <taxon>Botryobasidium</taxon>
    </lineage>
</organism>
<name>A0A067M530_BOTB1</name>
<reference evidence="3" key="1">
    <citation type="journal article" date="2014" name="Proc. Natl. Acad. Sci. U.S.A.">
        <title>Extensive sampling of basidiomycete genomes demonstrates inadequacy of the white-rot/brown-rot paradigm for wood decay fungi.</title>
        <authorList>
            <person name="Riley R."/>
            <person name="Salamov A.A."/>
            <person name="Brown D.W."/>
            <person name="Nagy L.G."/>
            <person name="Floudas D."/>
            <person name="Held B.W."/>
            <person name="Levasseur A."/>
            <person name="Lombard V."/>
            <person name="Morin E."/>
            <person name="Otillar R."/>
            <person name="Lindquist E.A."/>
            <person name="Sun H."/>
            <person name="LaButti K.M."/>
            <person name="Schmutz J."/>
            <person name="Jabbour D."/>
            <person name="Luo H."/>
            <person name="Baker S.E."/>
            <person name="Pisabarro A.G."/>
            <person name="Walton J.D."/>
            <person name="Blanchette R.A."/>
            <person name="Henrissat B."/>
            <person name="Martin F."/>
            <person name="Cullen D."/>
            <person name="Hibbett D.S."/>
            <person name="Grigoriev I.V."/>
        </authorList>
    </citation>
    <scope>NUCLEOTIDE SEQUENCE [LARGE SCALE GENOMIC DNA]</scope>
    <source>
        <strain evidence="3">FD-172 SS1</strain>
    </source>
</reference>
<gene>
    <name evidence="2" type="ORF">BOTBODRAFT_231874</name>
</gene>
<accession>A0A067M530</accession>
<keyword evidence="3" id="KW-1185">Reference proteome</keyword>
<dbReference type="InParanoid" id="A0A067M530"/>
<evidence type="ECO:0000313" key="3">
    <source>
        <dbReference type="Proteomes" id="UP000027195"/>
    </source>
</evidence>
<sequence>MKVEEKHKNASAHSYSASSGSLIRVALSNSSASGRPRRGILVGHVSKHLAFKDRSLASSVSPSQKAGLTTCQKAALPSNHGCPHARASASQAYTSDETMPLSTTLSSQPSVRENLTEISVKRTRSTKLSSKSIKLAAAWRVRMRLPTVDRKDESNAVIL</sequence>
<dbReference type="AlphaFoldDB" id="A0A067M530"/>
<evidence type="ECO:0000313" key="2">
    <source>
        <dbReference type="EMBL" id="KDQ06982.1"/>
    </source>
</evidence>
<dbReference type="Proteomes" id="UP000027195">
    <property type="component" value="Unassembled WGS sequence"/>
</dbReference>
<protein>
    <submittedName>
        <fullName evidence="2">Uncharacterized protein</fullName>
    </submittedName>
</protein>
<dbReference type="EMBL" id="KL198118">
    <property type="protein sequence ID" value="KDQ06982.1"/>
    <property type="molecule type" value="Genomic_DNA"/>
</dbReference>
<evidence type="ECO:0000256" key="1">
    <source>
        <dbReference type="SAM" id="MobiDB-lite"/>
    </source>
</evidence>
<dbReference type="HOGENOM" id="CLU_1660438_0_0_1"/>
<feature type="region of interest" description="Disordered" evidence="1">
    <location>
        <begin position="77"/>
        <end position="110"/>
    </location>
</feature>
<feature type="compositionally biased region" description="Polar residues" evidence="1">
    <location>
        <begin position="88"/>
        <end position="110"/>
    </location>
</feature>
<proteinExistence type="predicted"/>